<accession>A0AA97PJ42</accession>
<sequence length="33" mass="3587">MLRLEGGGHYHSRTEQTPAGRHSLGLLGDIITI</sequence>
<protein>
    <submittedName>
        <fullName evidence="2">Uncharacterized protein</fullName>
    </submittedName>
</protein>
<reference evidence="2" key="1">
    <citation type="journal article" date="2012" name="PLoS Genet.">
        <title>Comparative analysis of the genomes of two field isolates of the rice blast fungus Magnaporthe oryzae.</title>
        <authorList>
            <person name="Xue M."/>
            <person name="Yang J."/>
            <person name="Li Z."/>
            <person name="Hu S."/>
            <person name="Yao N."/>
            <person name="Dean R.A."/>
            <person name="Zhao W."/>
            <person name="Shen M."/>
            <person name="Zhang H."/>
            <person name="Li C."/>
            <person name="Liu L."/>
            <person name="Cao L."/>
            <person name="Xu X."/>
            <person name="Xing Y."/>
            <person name="Hsiang T."/>
            <person name="Zhang Z."/>
            <person name="Xu J.R."/>
            <person name="Peng Y.L."/>
        </authorList>
    </citation>
    <scope>NUCLEOTIDE SEQUENCE</scope>
    <source>
        <strain evidence="2">Y34</strain>
    </source>
</reference>
<dbReference type="Proteomes" id="UP000011086">
    <property type="component" value="Unassembled WGS sequence"/>
</dbReference>
<dbReference type="EMBL" id="JH792942">
    <property type="protein sequence ID" value="ELQ36502.1"/>
    <property type="molecule type" value="Genomic_DNA"/>
</dbReference>
<evidence type="ECO:0000313" key="2">
    <source>
        <dbReference type="EMBL" id="ELQ36502.1"/>
    </source>
</evidence>
<evidence type="ECO:0000256" key="1">
    <source>
        <dbReference type="SAM" id="MobiDB-lite"/>
    </source>
</evidence>
<proteinExistence type="predicted"/>
<organism evidence="2">
    <name type="scientific">Pyricularia oryzae (strain Y34)</name>
    <name type="common">Rice blast fungus</name>
    <name type="synonym">Magnaporthe oryzae</name>
    <dbReference type="NCBI Taxonomy" id="1143189"/>
    <lineage>
        <taxon>Eukaryota</taxon>
        <taxon>Fungi</taxon>
        <taxon>Dikarya</taxon>
        <taxon>Ascomycota</taxon>
        <taxon>Pezizomycotina</taxon>
        <taxon>Sordariomycetes</taxon>
        <taxon>Sordariomycetidae</taxon>
        <taxon>Magnaporthales</taxon>
        <taxon>Pyriculariaceae</taxon>
        <taxon>Pyricularia</taxon>
    </lineage>
</organism>
<feature type="region of interest" description="Disordered" evidence="1">
    <location>
        <begin position="1"/>
        <end position="21"/>
    </location>
</feature>
<feature type="compositionally biased region" description="Basic and acidic residues" evidence="1">
    <location>
        <begin position="1"/>
        <end position="14"/>
    </location>
</feature>
<gene>
    <name evidence="2" type="ORF">OOU_Y34scaffold00655g1</name>
</gene>
<dbReference type="AlphaFoldDB" id="A0AA97PJ42"/>
<name>A0AA97PJ42_PYRO3</name>